<keyword evidence="13" id="KW-1185">Reference proteome</keyword>
<dbReference type="Pfam" id="PF17867">
    <property type="entry name" value="AAA_lid_7"/>
    <property type="match status" value="3"/>
</dbReference>
<comment type="similarity">
    <text evidence="3">Belongs to the midasin family.</text>
</comment>
<feature type="compositionally biased region" description="Acidic residues" evidence="9">
    <location>
        <begin position="4272"/>
        <end position="4312"/>
    </location>
</feature>
<dbReference type="InterPro" id="IPR027417">
    <property type="entry name" value="P-loop_NTPase"/>
</dbReference>
<feature type="compositionally biased region" description="Basic and acidic residues" evidence="9">
    <location>
        <begin position="4082"/>
        <end position="4093"/>
    </location>
</feature>
<feature type="compositionally biased region" description="Basic and acidic residues" evidence="9">
    <location>
        <begin position="4156"/>
        <end position="4175"/>
    </location>
</feature>
<feature type="non-terminal residue" evidence="12">
    <location>
        <position position="1"/>
    </location>
</feature>
<dbReference type="InterPro" id="IPR003593">
    <property type="entry name" value="AAA+_ATPase"/>
</dbReference>
<sequence>TGFLSVPIGINFKMDETKKVVNFENLGVDVLDSKYREYLRNSSNSTLLEILVPIRNLIGNFESNKYNLDAHAAFSVCLGNINNDDICKFTQQYFQMAPSPFYSLTQITKDPDCKKLKLMYACNCITHFVQMSESEMSQFLSKFVSLDFHTKMITDKCLLTINPLRNSIAWSSSRSLEYMCKIGRILLPLHKKIDVKNSSELMVNENLPSTLKNLESIALGISSNKPVLVEGLVGSGKTSLIAHVAALTGRRKAPEIIKIQLSDQTDSKTLIGTYRCTANPGEFIWQAGSVTQAVTEGYWLLLEDIDFAPLDVISMLIPLLDSRCLPVPGHGNIKAHPNFQVFCTRRLLPAGCRLRIGSSNLIENLWTKITLSTLSPDELKQLICEKWTLLKPIAEKLVEVYMVLSSGQHGEGEKSKICDKCGASNLTSAKTSGRFVTVRDLIKWCSRISVIMEEMSQVDLHSRAFEEALDCFCYAVPDEKERYTFSLHIGSHLNINEAMVSYYANNYKPEVILKDSCFKVGSRGSINRLKKSHIGLSEKENATFSKTRLSSCMLERVTVAVMNEEPVLLVGETGTGKTSIVQYLAEQTNHHLCVINMNQQSDSSDLLGGFKPVEIRTVVAPLKSDFEILFASTFSTKKNSKFLNHIMLTYSRQKWDQFFALMGHSKVKGIEKLSEELKELNKSKDKKKWKEFQFKLDTVKDQIQKVKSSLAFAYIEGTLVKAVQEGKWVLLDEINLASADTLECLSGLLESSNGSLMLHERGDSKPIKRHSDFRLFACMNPATDVGKKELPVGLRNRFTEFFVDEIQDTEDLKQIVYEYLRGQNPSTKLITGIVKLYINIKKLSETSLTDATGHKPHFSLRTLCRTLIVARKIPCQNFIRSLYEAFSLSFLTQLDKQSYQKVTEIIQDTFKAVKKVSIPCPGTEREYVNAEGFWIPVGGKEPEIPEKYILTNTVRGNLKDLARIVSIGRFPVLLQGDTSVGKTSLITYLAKLTGNHCVRINNHQHTDLQEYVGSYAPDQNGKLIFKEEIETTVKAHPKFMLFATQNPPGLYGGRQVLSRAFRNRFVELHFDAIPPLELQTILKERCDIPESLSKKMVLVLQDLQNRRRTSSVFQGKQSFITLRDLFRWAERYRLSSKIDGLYDWDQHMADEGYLVLAGKIRIEEEVDAIMKVLKHRLKREVKIEHLFTLGPETSLVTKPILEKLENIEEFEHIVWTLDMRRLYVLISKALSFCEPVLLVGDTGCGKTTVCQMIASVKKQKLYTINCHMHTEGADFLGGLRPVRDRTSVDDNRLFEWVDGPLIQSMKEGGLFLADEISLADDSVLERLNSVLEPERTLVLAEKAGEGLEEFSNLEIIVAHKEFRLVGTMNPGGDYGKKELSPALRNRLTEIWCPKVDITRSASDVKLIISHNISKSIDLGHKIEDSIVYFLKYFTETELGKKITVSIRDILCWVLFINQAVTKSFPLDIGKAYVHGACLVILDGLGSGCTGGAVQNWKKMKEKALKCLCMQAQNMSQLSVSPSDFIVPETGTVRNDDFFARASGNNIVRINLSEQTDVSDLFGADLPVEGSEGGKFAWRDGPVLQAMKKGSWIVFDELNLASQSVLEGLNACFDHRGEIYIPELNKSFAVEHSLTKIFACQNPQFEGGARKGLPKSFLNRFTQVFVEPLSSFDLEFILRSVHTKIPYEIINKMVKFNEVLVEEILEKRKWGTKGGPWELNLRDLIRWCDVMVENQDVAISLNPGEYVEFIYADKMRTKSDREEIYRVYNNVFDTNRYPLYRKSGTFFISEGSLQAGRAVLQRKTSSIDIKFDDKTHSDLYVLHSQTPYLESLINCVNMNWMALLVGPSGEGKSSLVWLLSNLAGQRLETMSVNSHMDVTELLGGFEQADNKRQLLNLIDDIHNFLWQQIRTSLLNDEDFEKVTNLLNQWKNLCGVKDARIGRSTPEEVNQFFHICEAIQDLLKNLEKNFEKSCIDLQKRVESSATVSGGGTFEWVDSALVKAVCKGYWLLIDGVNLCSPSVLDRLNGLLEPGGTLVMNERGSVDSDVLTITPHPNFRLFLTMDPQHGEISRNFSKTGQRLKVKKFIETSLKSLKKFLVTKNPKNYNLMNMFSLNSKALQTSSVLGSPLQLAALVAMISANQKLPSLQFPNSLPKCLPRRINQGTALFFSFANIPLKYWTAFSIFLDHFHNKSKALITLSSHLSEKSSVAFQLLENITDSELPSDPRFNNTLLSSKIGYNDEEAVTSLANKALIGLWAKIFLSLDKLKTKKLRNKSSVEKSVYELSIGISKGVIGENKIYHPSLKYLSCLIKMITNLIMSLSEDTEINLDDHEYFNLRKALEWKRRLRTLCDQSVSKDNFHIFFPKLVFHWKNLHDHLLDQIPTSWNNLISQEMQQVVDQLKLAFSAHCSPLHQLIPEVRNNLGCPLPFTNRDSARAFEKLSEITELLIPQISYDNEKEIEKTIFLSSDKGSEVKRFLVNIAMDMSGSSNAEEYLIEIEELEDSVSHHLSLEYSKASTDSGIVHLWPIIDYFASRQLMMSTVLSQQGADLIKCKDILTKASSIPIMIFENPNVCSSLPAVALYMFNISNCSNLYPSKWLNFDPSSIRESKDENDIFPNWEGEQNFVLSQMGCNLTYHLLCGFSYNNLEMGFVSIENHSEKEIQLRQIRKTLWENWFTLSENSWQFETIFRNYIRRFVYNLMSSLSKTFKVDLKCESLDDLELSDVIEEFAASFEKKLGIECASILESMLEVKTAFESNDVLSIAKLGVFAGLLQSWLLSHIEPLDPAHERKIMLAYCNEELQETKGSLMFLKWLKILRYCHTSEGIHPHGFYYEKILNELKTKIQSLSQKVAHRPEPSQYSDIVQSISHFFKTVFLPSRIIDIVKELTTNSKSIITVRQHCEGTLRSCDIFIKKLLVSYPLYRDLITSLLHGVVIVCESVRILMFLTKNRELSMAVSKNLTQANEKKFDNVLLSVLNYPHERNVDNADKFLTKMVEDQECVTLLIKENSEKLNLYHQNQFLSLKASFYDLLNTIILHKFSKENYIFLKCIIEKVICWWRAQESEKKRKEKEEESLFIYKSRNLAVSETEEEEIHREYMELFPDFANEFSDLEYCTESDMEVDTENDIGVEVNSENIKLTDEFLEEVIEVHRLIVTNFTETSWIKGENNVHSKPLVPVTLRTIQVQNLLKTVGPFGTNRLDSSSLGSLILTNYMSSSLAQKSLKLTVVDKPFNYYNDPDLEEALKVKPLLKTLEKKCDELLEKWPSHPSLLIIQKVISRILNFSVTSPLIRLVIGLEAVLEKAQEWEKNAHKGVSLLQELTPITEQVIEWRKMELKAWNSCLDMITVKVYNEANKFWPHLYESLLSVTSDNVNDLIEALKNFMESSLVGDFKRRIEILKAFHCHLCVELKYCLDDKKEVLKTLVSITWNFYKFYLQFECLVEEHLRNEKNPIEKKVKEFIKIMRWNDLNFFAVRDSVIKSRRILHRYMRNWEKSLRQPLHPLLQDKSDETEKNKGEWDKEKITLSPLLKPVQIEYETLDPLLSSDGSHLNRLHSLTNKCFDLLCKTVDKMSYMESTEAVEEFTEDILMNFVSLVNSTEKAENIAGKEERIKALKDIVNRKKKSLSSLFKSLQHKGVSYTKGNSQWKEDFIDRCLTVPPMDLTVAFMKKDCEISKKCLHSCDKYFYKGIGRQALLLKSLHQAHKDVNTEDLKRLKGIASHFLILLQKLRMVIPNLCSEYLDIDCIVQEIDIAVRGYVPVQDEFRIWWRKIFCFMTNLALSLEEEIEVFSTFPVSDDSIIELQPRSHSFIEPEVLTVVDNLKNLFSEVSDLIAHSRNINKSLDNESFVKLPSLANIEELHVIVLRVSKIGEKLSECIKIFDKELKGTTTLSKQLIWWTVQWDDTLKNFLHWKMNLSSSTEVINCTFSSKAEACLFKLLKSVEELSKHHNKEISNKTPDIDAETKDMISIKLVNSLILDYECLRIDNIKRILLELTSELNNDKNTSLLLILKSMRPVLHYYLTMCRNILTSMAEGFRSLSKLHSSLLGIFQEIATKGFCKSHEIEEQDGSQEGATQFQDSGPGLSEGEGMKDVSERFESEDQLESALKEGEKEEEGNKNVREEKGVEISHDFEGALQDVDKEEEEDNKKEEEEEEEEDDDFDKQMGETEKGADKLDEKLWGEDEEEENEDGEKDDEKTEHGPGDSETTESQIVAKDDNKNKDENDDKEKKKKKELDVMEEDRRVSDEEEEEETYDDNFIDKYNKEKTDDQEEHKEMDLPEEINLDGDEKDESDAEENGDPDLNLEIEEQALFPEEEKESNEKSKENDDDGKENEECNNDDEKESEECNNNNLEEEEEKSDKGRQTVGEELKQEDTEEKEDNEQPSVSNDTEATKEAQSADMETKNSEKTSGEEPDEEMKQEEQGEMGEKTDDVTGVGQSDSKTKEESHIGETSALTNEDDSKQKMENQERPRRPGDPNQTKTLGEIEKKINHGLLTSKEKRYQDEEDKNSSEEKMENENKDPENKDSSLYEHIQKADDKFDKQMVDAGTKEEAKLVPAPIEEEEEINEEEPEGIVADLMELNEEEIVAAVFSEDLVTRRENIIEAEEGDTEKGSQQWEEIEGKVTSLALQLCEQLRLILEPTEAAKLRGDYRTGKRLNMKKVIPYIASQFRKDKIWLRRSQPSKRAYQVLLAVDDSESMSEVNAFNLARESIALVAKALTLLEVGQVGVISFGETTKILHPFHKPFSDLSGGKIFGNLTFSQSKSNFAQMLEDSVALLSGTGKSQNLSETAQLLLILSDGQTQARSKAVKAAVRAAREARIFIVFLVLDAHDNKYSFYDHLVYEDGVCKSMVETFPFPFFIVMIIISLFFNLASVTYLLIKNPSLW</sequence>
<feature type="compositionally biased region" description="Acidic residues" evidence="9">
    <location>
        <begin position="4176"/>
        <end position="4187"/>
    </location>
</feature>
<keyword evidence="5" id="KW-0547">Nucleotide-binding</keyword>
<dbReference type="GO" id="GO:0005654">
    <property type="term" value="C:nucleoplasm"/>
    <property type="evidence" value="ECO:0007669"/>
    <property type="project" value="UniProtKB-SubCell"/>
</dbReference>
<gene>
    <name evidence="12" type="primary">MDN1_1</name>
    <name evidence="12" type="ORF">Anas_06090</name>
</gene>
<evidence type="ECO:0000256" key="1">
    <source>
        <dbReference type="ARBA" id="ARBA00004604"/>
    </source>
</evidence>
<dbReference type="GO" id="GO:0000055">
    <property type="term" value="P:ribosomal large subunit export from nucleus"/>
    <property type="evidence" value="ECO:0007669"/>
    <property type="project" value="TreeGrafter"/>
</dbReference>
<dbReference type="InterPro" id="IPR041190">
    <property type="entry name" value="Midasin_AAA_lid_5"/>
</dbReference>
<dbReference type="PANTHER" id="PTHR48103:SF2">
    <property type="entry name" value="MIDASIN"/>
    <property type="match status" value="1"/>
</dbReference>
<dbReference type="InterPro" id="IPR025662">
    <property type="entry name" value="Sigma_54_int_dom_ATP-bd_1"/>
</dbReference>
<dbReference type="InterPro" id="IPR012099">
    <property type="entry name" value="Midasin"/>
</dbReference>
<dbReference type="FunFam" id="3.40.50.300:FF:000956">
    <property type="entry name" value="Midasin"/>
    <property type="match status" value="1"/>
</dbReference>
<dbReference type="InterPro" id="IPR036465">
    <property type="entry name" value="vWFA_dom_sf"/>
</dbReference>
<keyword evidence="10" id="KW-1133">Transmembrane helix</keyword>
<keyword evidence="8" id="KW-0539">Nucleus</keyword>
<reference evidence="12 13" key="1">
    <citation type="journal article" date="2019" name="PLoS Biol.">
        <title>Sex chromosomes control vertical transmission of feminizing Wolbachia symbionts in an isopod.</title>
        <authorList>
            <person name="Becking T."/>
            <person name="Chebbi M.A."/>
            <person name="Giraud I."/>
            <person name="Moumen B."/>
            <person name="Laverre T."/>
            <person name="Caubet Y."/>
            <person name="Peccoud J."/>
            <person name="Gilbert C."/>
            <person name="Cordaux R."/>
        </authorList>
    </citation>
    <scope>NUCLEOTIDE SEQUENCE [LARGE SCALE GENOMIC DNA]</scope>
    <source>
        <strain evidence="12">ANa2</strain>
        <tissue evidence="12">Whole body excluding digestive tract and cuticle</tissue>
    </source>
</reference>
<dbReference type="GO" id="GO:0030687">
    <property type="term" value="C:preribosome, large subunit precursor"/>
    <property type="evidence" value="ECO:0007669"/>
    <property type="project" value="TreeGrafter"/>
</dbReference>
<evidence type="ECO:0000313" key="13">
    <source>
        <dbReference type="Proteomes" id="UP000326759"/>
    </source>
</evidence>
<comment type="caution">
    <text evidence="12">The sequence shown here is derived from an EMBL/GenBank/DDBJ whole genome shotgun (WGS) entry which is preliminary data.</text>
</comment>
<evidence type="ECO:0000256" key="4">
    <source>
        <dbReference type="ARBA" id="ARBA00017143"/>
    </source>
</evidence>
<feature type="compositionally biased region" description="Basic and acidic residues" evidence="9">
    <location>
        <begin position="4252"/>
        <end position="4271"/>
    </location>
</feature>
<keyword evidence="7" id="KW-0143">Chaperone</keyword>
<feature type="compositionally biased region" description="Basic and acidic residues" evidence="9">
    <location>
        <begin position="4352"/>
        <end position="4367"/>
    </location>
</feature>
<protein>
    <recommendedName>
        <fullName evidence="4">Midasin</fullName>
    </recommendedName>
</protein>
<feature type="compositionally biased region" description="Acidic residues" evidence="9">
    <location>
        <begin position="4320"/>
        <end position="4351"/>
    </location>
</feature>
<dbReference type="Pfam" id="PF21108">
    <property type="entry name" value="MDN1_4th"/>
    <property type="match status" value="1"/>
</dbReference>
<feature type="compositionally biased region" description="Acidic residues" evidence="9">
    <location>
        <begin position="4134"/>
        <end position="4155"/>
    </location>
</feature>
<dbReference type="Pfam" id="PF17865">
    <property type="entry name" value="AAA_lid_5"/>
    <property type="match status" value="1"/>
</dbReference>
<dbReference type="InterPro" id="IPR002035">
    <property type="entry name" value="VWF_A"/>
</dbReference>
<dbReference type="OrthoDB" id="422220at2759"/>
<comment type="subcellular location">
    <subcellularLocation>
        <location evidence="1">Nucleus</location>
        <location evidence="1">Nucleolus</location>
    </subcellularLocation>
    <subcellularLocation>
        <location evidence="2">Nucleus</location>
        <location evidence="2">Nucleoplasm</location>
    </subcellularLocation>
</comment>
<dbReference type="GO" id="GO:0005524">
    <property type="term" value="F:ATP binding"/>
    <property type="evidence" value="ECO:0007669"/>
    <property type="project" value="UniProtKB-KW"/>
</dbReference>
<evidence type="ECO:0000256" key="5">
    <source>
        <dbReference type="ARBA" id="ARBA00022741"/>
    </source>
</evidence>
<dbReference type="Gene3D" id="3.40.50.300">
    <property type="entry name" value="P-loop containing nucleotide triphosphate hydrolases"/>
    <property type="match status" value="7"/>
</dbReference>
<dbReference type="FunFam" id="3.40.50.300:FF:000582">
    <property type="entry name" value="Midasin"/>
    <property type="match status" value="1"/>
</dbReference>
<dbReference type="CDD" id="cd00009">
    <property type="entry name" value="AAA"/>
    <property type="match status" value="1"/>
</dbReference>
<keyword evidence="10" id="KW-0812">Transmembrane</keyword>
<dbReference type="PROSITE" id="PS00675">
    <property type="entry name" value="SIGMA54_INTERACT_1"/>
    <property type="match status" value="1"/>
</dbReference>
<feature type="region of interest" description="Disordered" evidence="9">
    <location>
        <begin position="4058"/>
        <end position="4533"/>
    </location>
</feature>
<feature type="transmembrane region" description="Helical" evidence="10">
    <location>
        <begin position="4851"/>
        <end position="4874"/>
    </location>
</feature>
<organism evidence="12 13">
    <name type="scientific">Armadillidium nasatum</name>
    <dbReference type="NCBI Taxonomy" id="96803"/>
    <lineage>
        <taxon>Eukaryota</taxon>
        <taxon>Metazoa</taxon>
        <taxon>Ecdysozoa</taxon>
        <taxon>Arthropoda</taxon>
        <taxon>Crustacea</taxon>
        <taxon>Multicrustacea</taxon>
        <taxon>Malacostraca</taxon>
        <taxon>Eumalacostraca</taxon>
        <taxon>Peracarida</taxon>
        <taxon>Isopoda</taxon>
        <taxon>Oniscidea</taxon>
        <taxon>Crinocheta</taxon>
        <taxon>Armadillidiidae</taxon>
        <taxon>Armadillidium</taxon>
    </lineage>
</organism>
<name>A0A5N5SUS4_9CRUS</name>
<feature type="compositionally biased region" description="Polar residues" evidence="9">
    <location>
        <begin position="4064"/>
        <end position="4073"/>
    </location>
</feature>
<dbReference type="Pfam" id="PF07728">
    <property type="entry name" value="AAA_5"/>
    <property type="match status" value="6"/>
</dbReference>
<dbReference type="InterPro" id="IPR048617">
    <property type="entry name" value="MDN1_AAA_lid_4"/>
</dbReference>
<dbReference type="Pfam" id="PF00092">
    <property type="entry name" value="VWA"/>
    <property type="match status" value="1"/>
</dbReference>
<dbReference type="FunFam" id="3.40.50.300:FF:001384">
    <property type="entry name" value="Midasin"/>
    <property type="match status" value="1"/>
</dbReference>
<feature type="compositionally biased region" description="Basic and acidic residues" evidence="9">
    <location>
        <begin position="4414"/>
        <end position="4426"/>
    </location>
</feature>
<dbReference type="SMART" id="SM00382">
    <property type="entry name" value="AAA"/>
    <property type="match status" value="4"/>
</dbReference>
<feature type="compositionally biased region" description="Basic and acidic residues" evidence="9">
    <location>
        <begin position="4100"/>
        <end position="4127"/>
    </location>
</feature>
<feature type="compositionally biased region" description="Basic and acidic residues" evidence="9">
    <location>
        <begin position="4188"/>
        <end position="4197"/>
    </location>
</feature>
<feature type="compositionally biased region" description="Basic and acidic residues" evidence="9">
    <location>
        <begin position="4208"/>
        <end position="4239"/>
    </location>
</feature>
<feature type="domain" description="VWFA" evidence="11">
    <location>
        <begin position="4682"/>
        <end position="4835"/>
    </location>
</feature>
<evidence type="ECO:0000256" key="9">
    <source>
        <dbReference type="SAM" id="MobiDB-lite"/>
    </source>
</evidence>
<keyword evidence="10" id="KW-0472">Membrane</keyword>
<dbReference type="PIRSF" id="PIRSF010340">
    <property type="entry name" value="Midasin"/>
    <property type="match status" value="1"/>
</dbReference>
<dbReference type="Proteomes" id="UP000326759">
    <property type="component" value="Unassembled WGS sequence"/>
</dbReference>
<feature type="compositionally biased region" description="Acidic residues" evidence="9">
    <location>
        <begin position="4240"/>
        <end position="4251"/>
    </location>
</feature>
<dbReference type="InterPro" id="IPR011704">
    <property type="entry name" value="ATPase_dyneun-rel_AAA"/>
</dbReference>
<evidence type="ECO:0000256" key="10">
    <source>
        <dbReference type="SAM" id="Phobius"/>
    </source>
</evidence>
<dbReference type="InterPro" id="IPR040848">
    <property type="entry name" value="AAA_lid_7"/>
</dbReference>
<dbReference type="SUPFAM" id="SSF53300">
    <property type="entry name" value="vWA-like"/>
    <property type="match status" value="1"/>
</dbReference>
<dbReference type="SUPFAM" id="SSF52540">
    <property type="entry name" value="P-loop containing nucleoside triphosphate hydrolases"/>
    <property type="match status" value="6"/>
</dbReference>
<dbReference type="GO" id="GO:0005730">
    <property type="term" value="C:nucleolus"/>
    <property type="evidence" value="ECO:0007669"/>
    <property type="project" value="UniProtKB-SubCell"/>
</dbReference>
<evidence type="ECO:0000256" key="7">
    <source>
        <dbReference type="ARBA" id="ARBA00023186"/>
    </source>
</evidence>
<feature type="compositionally biased region" description="Basic and acidic residues" evidence="9">
    <location>
        <begin position="4453"/>
        <end position="4469"/>
    </location>
</feature>
<dbReference type="EMBL" id="SEYY01020017">
    <property type="protein sequence ID" value="KAB7497678.1"/>
    <property type="molecule type" value="Genomic_DNA"/>
</dbReference>
<dbReference type="GO" id="GO:0000027">
    <property type="term" value="P:ribosomal large subunit assembly"/>
    <property type="evidence" value="ECO:0007669"/>
    <property type="project" value="InterPro"/>
</dbReference>
<evidence type="ECO:0000259" key="11">
    <source>
        <dbReference type="PROSITE" id="PS50234"/>
    </source>
</evidence>
<evidence type="ECO:0000256" key="2">
    <source>
        <dbReference type="ARBA" id="ARBA00004642"/>
    </source>
</evidence>
<dbReference type="GO" id="GO:0016887">
    <property type="term" value="F:ATP hydrolysis activity"/>
    <property type="evidence" value="ECO:0007669"/>
    <property type="project" value="InterPro"/>
</dbReference>
<feature type="compositionally biased region" description="Basic and acidic residues" evidence="9">
    <location>
        <begin position="4395"/>
        <end position="4405"/>
    </location>
</feature>
<evidence type="ECO:0000256" key="3">
    <source>
        <dbReference type="ARBA" id="ARBA00007188"/>
    </source>
</evidence>
<feature type="compositionally biased region" description="Basic and acidic residues" evidence="9">
    <location>
        <begin position="4491"/>
        <end position="4533"/>
    </location>
</feature>
<evidence type="ECO:0000256" key="6">
    <source>
        <dbReference type="ARBA" id="ARBA00022840"/>
    </source>
</evidence>
<dbReference type="SMART" id="SM00327">
    <property type="entry name" value="VWA"/>
    <property type="match status" value="1"/>
</dbReference>
<dbReference type="PANTHER" id="PTHR48103">
    <property type="entry name" value="MIDASIN-RELATED"/>
    <property type="match status" value="1"/>
</dbReference>
<accession>A0A5N5SUS4</accession>
<dbReference type="PROSITE" id="PS50234">
    <property type="entry name" value="VWFA"/>
    <property type="match status" value="1"/>
</dbReference>
<proteinExistence type="inferred from homology"/>
<evidence type="ECO:0000313" key="12">
    <source>
        <dbReference type="EMBL" id="KAB7497678.1"/>
    </source>
</evidence>
<dbReference type="Gene3D" id="3.40.50.410">
    <property type="entry name" value="von Willebrand factor, type A domain"/>
    <property type="match status" value="1"/>
</dbReference>
<evidence type="ECO:0000256" key="8">
    <source>
        <dbReference type="ARBA" id="ARBA00023242"/>
    </source>
</evidence>
<keyword evidence="6" id="KW-0067">ATP-binding</keyword>